<keyword evidence="3" id="KW-0812">Transmembrane</keyword>
<evidence type="ECO:0000313" key="4">
    <source>
        <dbReference type="EMBL" id="GIY09673.1"/>
    </source>
</evidence>
<dbReference type="PANTHER" id="PTHR43313">
    <property type="entry name" value="SHORT-CHAIN DEHYDROGENASE/REDUCTASE FAMILY 9C"/>
    <property type="match status" value="1"/>
</dbReference>
<keyword evidence="1" id="KW-0560">Oxidoreductase</keyword>
<feature type="transmembrane region" description="Helical" evidence="3">
    <location>
        <begin position="35"/>
        <end position="53"/>
    </location>
</feature>
<evidence type="ECO:0000256" key="3">
    <source>
        <dbReference type="SAM" id="Phobius"/>
    </source>
</evidence>
<reference evidence="4 5" key="1">
    <citation type="submission" date="2021-06" db="EMBL/GenBank/DDBJ databases">
        <title>Caerostris darwini draft genome.</title>
        <authorList>
            <person name="Kono N."/>
            <person name="Arakawa K."/>
        </authorList>
    </citation>
    <scope>NUCLEOTIDE SEQUENCE [LARGE SCALE GENOMIC DNA]</scope>
</reference>
<dbReference type="SUPFAM" id="SSF51735">
    <property type="entry name" value="NAD(P)-binding Rossmann-fold domains"/>
    <property type="match status" value="1"/>
</dbReference>
<comment type="similarity">
    <text evidence="2">Belongs to the short-chain dehydrogenases/reductases (SDR) family.</text>
</comment>
<evidence type="ECO:0000256" key="2">
    <source>
        <dbReference type="RuleBase" id="RU000363"/>
    </source>
</evidence>
<evidence type="ECO:0000313" key="5">
    <source>
        <dbReference type="Proteomes" id="UP001054837"/>
    </source>
</evidence>
<dbReference type="AlphaFoldDB" id="A0AAV4QJ24"/>
<name>A0AAV4QJ24_9ARAC</name>
<dbReference type="GO" id="GO:0008202">
    <property type="term" value="P:steroid metabolic process"/>
    <property type="evidence" value="ECO:0007669"/>
    <property type="project" value="TreeGrafter"/>
</dbReference>
<sequence length="330" mass="37220">MDRWFLIWFVYVAGTALVFEIACTVVPFLDKYYSLAAKTVFWFVVAHSIFVYTREKIFKQRVKPGNKAVFITGCDSGFGNQLAKQLDSKGFRVFAGCLFSYDGGAAELKRSCSSRLHIVHLDVTKDESVQKAKEFVKNNLAGCDLWAVVNNAGVLKGFTVEFSKMSDYRDNLEVNTLGQVRVTNAFLPLLRECRGRIVNVNSLAGRACSPHLAPYTMSKHASVAFTECLRREMESWGVKVISVEPEFFKTPMTNKENMIKCIDFTCKDVGDGIKYEYGELYMERVKTMIAEIFAMSPSNTHLVTDAIEAAVSMQHPCSVYRPTGSIFRHF</sequence>
<evidence type="ECO:0000256" key="1">
    <source>
        <dbReference type="ARBA" id="ARBA00023002"/>
    </source>
</evidence>
<keyword evidence="5" id="KW-1185">Reference proteome</keyword>
<dbReference type="Pfam" id="PF00106">
    <property type="entry name" value="adh_short"/>
    <property type="match status" value="1"/>
</dbReference>
<dbReference type="PROSITE" id="PS00061">
    <property type="entry name" value="ADH_SHORT"/>
    <property type="match status" value="1"/>
</dbReference>
<keyword evidence="3" id="KW-1133">Transmembrane helix</keyword>
<dbReference type="Gene3D" id="3.40.50.720">
    <property type="entry name" value="NAD(P)-binding Rossmann-like Domain"/>
    <property type="match status" value="1"/>
</dbReference>
<keyword evidence="3" id="KW-0472">Membrane</keyword>
<dbReference type="InterPro" id="IPR020904">
    <property type="entry name" value="Sc_DH/Rdtase_CS"/>
</dbReference>
<proteinExistence type="inferred from homology"/>
<dbReference type="PRINTS" id="PR00081">
    <property type="entry name" value="GDHRDH"/>
</dbReference>
<comment type="caution">
    <text evidence="4">The sequence shown here is derived from an EMBL/GenBank/DDBJ whole genome shotgun (WGS) entry which is preliminary data.</text>
</comment>
<organism evidence="4 5">
    <name type="scientific">Caerostris darwini</name>
    <dbReference type="NCBI Taxonomy" id="1538125"/>
    <lineage>
        <taxon>Eukaryota</taxon>
        <taxon>Metazoa</taxon>
        <taxon>Ecdysozoa</taxon>
        <taxon>Arthropoda</taxon>
        <taxon>Chelicerata</taxon>
        <taxon>Arachnida</taxon>
        <taxon>Araneae</taxon>
        <taxon>Araneomorphae</taxon>
        <taxon>Entelegynae</taxon>
        <taxon>Araneoidea</taxon>
        <taxon>Araneidae</taxon>
        <taxon>Caerostris</taxon>
    </lineage>
</organism>
<dbReference type="GO" id="GO:0016491">
    <property type="term" value="F:oxidoreductase activity"/>
    <property type="evidence" value="ECO:0007669"/>
    <property type="project" value="UniProtKB-KW"/>
</dbReference>
<dbReference type="EMBL" id="BPLQ01004675">
    <property type="protein sequence ID" value="GIY09673.1"/>
    <property type="molecule type" value="Genomic_DNA"/>
</dbReference>
<dbReference type="Proteomes" id="UP001054837">
    <property type="component" value="Unassembled WGS sequence"/>
</dbReference>
<dbReference type="InterPro" id="IPR036291">
    <property type="entry name" value="NAD(P)-bd_dom_sf"/>
</dbReference>
<protein>
    <submittedName>
        <fullName evidence="4">17-beta-hydroxysteroid dehydrogenase type 6</fullName>
    </submittedName>
</protein>
<gene>
    <name evidence="4" type="primary">HSD17B6</name>
    <name evidence="4" type="ORF">CDAR_266621</name>
</gene>
<dbReference type="InterPro" id="IPR002347">
    <property type="entry name" value="SDR_fam"/>
</dbReference>
<feature type="transmembrane region" description="Helical" evidence="3">
    <location>
        <begin position="7"/>
        <end position="29"/>
    </location>
</feature>
<dbReference type="PRINTS" id="PR00080">
    <property type="entry name" value="SDRFAMILY"/>
</dbReference>
<dbReference type="PANTHER" id="PTHR43313:SF36">
    <property type="entry name" value="D-BETA-HYDROXYBUTYRATE DEHYDROGENASE, MITOCHONDRIAL"/>
    <property type="match status" value="1"/>
</dbReference>
<accession>A0AAV4QJ24</accession>